<evidence type="ECO:0000256" key="1">
    <source>
        <dbReference type="ARBA" id="ARBA00022723"/>
    </source>
</evidence>
<feature type="compositionally biased region" description="Acidic residues" evidence="3">
    <location>
        <begin position="763"/>
        <end position="772"/>
    </location>
</feature>
<dbReference type="Gene3D" id="1.10.1170.10">
    <property type="entry name" value="Inhibitor Of Apoptosis Protein (2mihbC-IAP-1), Chain A"/>
    <property type="match status" value="2"/>
</dbReference>
<feature type="compositionally biased region" description="Pro residues" evidence="3">
    <location>
        <begin position="445"/>
        <end position="454"/>
    </location>
</feature>
<evidence type="ECO:0000256" key="3">
    <source>
        <dbReference type="SAM" id="MobiDB-lite"/>
    </source>
</evidence>
<feature type="region of interest" description="Disordered" evidence="3">
    <location>
        <begin position="345"/>
        <end position="369"/>
    </location>
</feature>
<name>A0A5B0N1E7_PUCGR</name>
<feature type="region of interest" description="Disordered" evidence="3">
    <location>
        <begin position="226"/>
        <end position="246"/>
    </location>
</feature>
<protein>
    <recommendedName>
        <fullName evidence="6">Protein bir1</fullName>
    </recommendedName>
</protein>
<feature type="region of interest" description="Disordered" evidence="3">
    <location>
        <begin position="876"/>
        <end position="918"/>
    </location>
</feature>
<accession>A0A5B0N1E7</accession>
<feature type="region of interest" description="Disordered" evidence="3">
    <location>
        <begin position="384"/>
        <end position="664"/>
    </location>
</feature>
<dbReference type="SUPFAM" id="SSF57924">
    <property type="entry name" value="Inhibitor of apoptosis (IAP) repeat"/>
    <property type="match status" value="2"/>
</dbReference>
<keyword evidence="1" id="KW-0479">Metal-binding</keyword>
<feature type="compositionally biased region" description="Polar residues" evidence="3">
    <location>
        <begin position="229"/>
        <end position="242"/>
    </location>
</feature>
<feature type="region of interest" description="Disordered" evidence="3">
    <location>
        <begin position="44"/>
        <end position="79"/>
    </location>
</feature>
<feature type="compositionally biased region" description="Basic residues" evidence="3">
    <location>
        <begin position="348"/>
        <end position="358"/>
    </location>
</feature>
<feature type="compositionally biased region" description="Basic and acidic residues" evidence="3">
    <location>
        <begin position="749"/>
        <end position="762"/>
    </location>
</feature>
<feature type="compositionally biased region" description="Polar residues" evidence="3">
    <location>
        <begin position="473"/>
        <end position="482"/>
    </location>
</feature>
<comment type="caution">
    <text evidence="4">The sequence shown here is derived from an EMBL/GenBank/DDBJ whole genome shotgun (WGS) entry which is preliminary data.</text>
</comment>
<proteinExistence type="predicted"/>
<organism evidence="4 5">
    <name type="scientific">Puccinia graminis f. sp. tritici</name>
    <dbReference type="NCBI Taxonomy" id="56615"/>
    <lineage>
        <taxon>Eukaryota</taxon>
        <taxon>Fungi</taxon>
        <taxon>Dikarya</taxon>
        <taxon>Basidiomycota</taxon>
        <taxon>Pucciniomycotina</taxon>
        <taxon>Pucciniomycetes</taxon>
        <taxon>Pucciniales</taxon>
        <taxon>Pucciniaceae</taxon>
        <taxon>Puccinia</taxon>
    </lineage>
</organism>
<dbReference type="Pfam" id="PF00653">
    <property type="entry name" value="BIR"/>
    <property type="match status" value="2"/>
</dbReference>
<dbReference type="AlphaFoldDB" id="A0A5B0N1E7"/>
<dbReference type="Proteomes" id="UP000325313">
    <property type="component" value="Unassembled WGS sequence"/>
</dbReference>
<feature type="compositionally biased region" description="Basic residues" evidence="3">
    <location>
        <begin position="607"/>
        <end position="617"/>
    </location>
</feature>
<feature type="compositionally biased region" description="Low complexity" evidence="3">
    <location>
        <begin position="888"/>
        <end position="902"/>
    </location>
</feature>
<gene>
    <name evidence="4" type="ORF">PGTUg99_028668</name>
</gene>
<feature type="region of interest" description="Disordered" evidence="3">
    <location>
        <begin position="800"/>
        <end position="823"/>
    </location>
</feature>
<dbReference type="PANTHER" id="PTHR46771">
    <property type="entry name" value="DETERIN"/>
    <property type="match status" value="1"/>
</dbReference>
<feature type="compositionally biased region" description="Low complexity" evidence="3">
    <location>
        <begin position="483"/>
        <end position="499"/>
    </location>
</feature>
<feature type="region of interest" description="Disordered" evidence="3">
    <location>
        <begin position="683"/>
        <end position="783"/>
    </location>
</feature>
<keyword evidence="2" id="KW-0862">Zinc</keyword>
<dbReference type="EMBL" id="VDEP01000440">
    <property type="protein sequence ID" value="KAA1081919.1"/>
    <property type="molecule type" value="Genomic_DNA"/>
</dbReference>
<dbReference type="PANTHER" id="PTHR46771:SF5">
    <property type="entry name" value="DETERIN"/>
    <property type="match status" value="1"/>
</dbReference>
<feature type="compositionally biased region" description="Polar residues" evidence="3">
    <location>
        <begin position="411"/>
        <end position="421"/>
    </location>
</feature>
<sequence>MSPHLRLSKPSSLVGMWTLYFQAKLYSVAARCASSFGLSILQRPLPPPPPLKHSVGRTTQTEDHTHSLHHKYSASTSNSSLPHQFRIIKLKKIEKNSSSNRASVQPPADSGQSTEEDPMEENINMAGLRPEFCSHSARVMSFKSKKTLPKASRWPHPQSFSLTAEVLASAGYFHDPADNEPDRTTCWMCGESMKGWAEDDDPWELHLTWSSKCPFARIALLEHQRDTQKPSWSDSPTQSWGPSQEWFPRGSTMIEARLATFCGPDGPWKHEGKNGIPTRLELARAGFHFTPNLFKKGRKFDVDDTTSCCYCHRSVTEWEVDDDPVSVHLKKGACIFFTAVQPTEHAKKANGKQTKKPSKTPDSGPSNSIKASVADLSAAELHGDSVMTEKSSRSKKKASTAPKTGRRVLASSISGSATAANESMVAESEDSVIHQKPTRASRKAPPAPDVPRSPEPVAEQSVSKPPVALGKSTRLSRSTSKGASAPTSNRSTTSNTVNRPRTRASSNASSTIDNITRQTINRNGEDQSPSQTEDEEPVVKPKKTQRQKKPTTKPSQPSSVLGSETEDHRPVRQMSRSQNTIVDQRELSTVGRGDESKVEEEEEISNKKTRVPGRKKGPISQSLRSEAPPQVAPNKKLMKSPEIHSPEGDQSTTRPKALMPSLFPGFNPQAPQLYPTLLTVAAKRAASTARPTGPAPPEKSKPVGPQELAPSRFPGFHPQAPPLDSNPIPVAAKNPAADSTAGPRSPPGAEERRAKAAGRQDKEEEEEVVEVEEATKAPATVDQANIDGLLKEYLAREPGTLPEGWLPNPYNPSRPFPPLTEEEGQMPLNEYFAYRARQEEEAFVQWVDDKILAPWLAAVEDGQLLLQSFVDLRKSQRPSNKNLKQIPAASSSTSSSSSAAVAGEGKENKRDLNSIHSR</sequence>
<dbReference type="InterPro" id="IPR001370">
    <property type="entry name" value="BIR_rpt"/>
</dbReference>
<dbReference type="PROSITE" id="PS50143">
    <property type="entry name" value="BIR_REPEAT_2"/>
    <property type="match status" value="2"/>
</dbReference>
<evidence type="ECO:0000313" key="4">
    <source>
        <dbReference type="EMBL" id="KAA1081919.1"/>
    </source>
</evidence>
<feature type="compositionally biased region" description="Basic and acidic residues" evidence="3">
    <location>
        <begin position="904"/>
        <end position="918"/>
    </location>
</feature>
<feature type="compositionally biased region" description="Polar residues" evidence="3">
    <location>
        <begin position="360"/>
        <end position="369"/>
    </location>
</feature>
<dbReference type="SMART" id="SM00238">
    <property type="entry name" value="BIR"/>
    <property type="match status" value="2"/>
</dbReference>
<dbReference type="GO" id="GO:0046872">
    <property type="term" value="F:metal ion binding"/>
    <property type="evidence" value="ECO:0007669"/>
    <property type="project" value="UniProtKB-KW"/>
</dbReference>
<evidence type="ECO:0000256" key="2">
    <source>
        <dbReference type="ARBA" id="ARBA00022833"/>
    </source>
</evidence>
<reference evidence="4 5" key="1">
    <citation type="submission" date="2019-05" db="EMBL/GenBank/DDBJ databases">
        <title>Emergence of the Ug99 lineage of the wheat stem rust pathogen through somatic hybridization.</title>
        <authorList>
            <person name="Li F."/>
            <person name="Upadhyaya N.M."/>
            <person name="Sperschneider J."/>
            <person name="Matny O."/>
            <person name="Nguyen-Phuc H."/>
            <person name="Mago R."/>
            <person name="Raley C."/>
            <person name="Miller M.E."/>
            <person name="Silverstein K.A.T."/>
            <person name="Henningsen E."/>
            <person name="Hirsch C.D."/>
            <person name="Visser B."/>
            <person name="Pretorius Z.A."/>
            <person name="Steffenson B.J."/>
            <person name="Schwessinger B."/>
            <person name="Dodds P.N."/>
            <person name="Figueroa M."/>
        </authorList>
    </citation>
    <scope>NUCLEOTIDE SEQUENCE [LARGE SCALE GENOMIC DNA]</scope>
    <source>
        <strain evidence="4 5">Ug99</strain>
    </source>
</reference>
<feature type="compositionally biased region" description="Pro residues" evidence="3">
    <location>
        <begin position="809"/>
        <end position="818"/>
    </location>
</feature>
<dbReference type="InterPro" id="IPR051190">
    <property type="entry name" value="Baculoviral_IAP"/>
</dbReference>
<dbReference type="CDD" id="cd00022">
    <property type="entry name" value="BIR"/>
    <property type="match status" value="1"/>
</dbReference>
<feature type="compositionally biased region" description="Polar residues" evidence="3">
    <location>
        <begin position="504"/>
        <end position="531"/>
    </location>
</feature>
<evidence type="ECO:0000313" key="5">
    <source>
        <dbReference type="Proteomes" id="UP000325313"/>
    </source>
</evidence>
<feature type="compositionally biased region" description="Basic residues" evidence="3">
    <location>
        <begin position="540"/>
        <end position="551"/>
    </location>
</feature>
<feature type="region of interest" description="Disordered" evidence="3">
    <location>
        <begin position="96"/>
        <end position="119"/>
    </location>
</feature>
<evidence type="ECO:0008006" key="6">
    <source>
        <dbReference type="Google" id="ProtNLM"/>
    </source>
</evidence>